<name>A0A9X2D7F9_9ACTN</name>
<keyword evidence="6" id="KW-1185">Reference proteome</keyword>
<keyword evidence="1" id="KW-0805">Transcription regulation</keyword>
<dbReference type="PANTHER" id="PTHR33204:SF37">
    <property type="entry name" value="HTH-TYPE TRANSCRIPTIONAL REGULATOR YODB"/>
    <property type="match status" value="1"/>
</dbReference>
<comment type="caution">
    <text evidence="5">The sequence shown here is derived from an EMBL/GenBank/DDBJ whole genome shotgun (WGS) entry which is preliminary data.</text>
</comment>
<gene>
    <name evidence="5" type="ORF">M8330_09985</name>
</gene>
<dbReference type="Gene3D" id="1.10.10.10">
    <property type="entry name" value="Winged helix-like DNA-binding domain superfamily/Winged helix DNA-binding domain"/>
    <property type="match status" value="1"/>
</dbReference>
<keyword evidence="3" id="KW-0804">Transcription</keyword>
<reference evidence="5" key="1">
    <citation type="submission" date="2022-05" db="EMBL/GenBank/DDBJ databases">
        <authorList>
            <person name="Tuo L."/>
        </authorList>
    </citation>
    <scope>NUCLEOTIDE SEQUENCE</scope>
    <source>
        <strain evidence="5">BSK12Z-4</strain>
    </source>
</reference>
<sequence length="130" mass="14449">MTAAQRRELEKIQFDAYLAECKSRELLETLSSKWVALVLSALREKGALRYSEIARTIAGASQKMLTQTLRALERDGLVSREVEPTVPVSVTYELTPLGDSLSGLVLSVKAWAEANMVDVMVARAEYDDRT</sequence>
<evidence type="ECO:0000256" key="2">
    <source>
        <dbReference type="ARBA" id="ARBA00023125"/>
    </source>
</evidence>
<dbReference type="AlphaFoldDB" id="A0A9X2D7F9"/>
<evidence type="ECO:0000313" key="6">
    <source>
        <dbReference type="Proteomes" id="UP001139485"/>
    </source>
</evidence>
<dbReference type="Pfam" id="PF01638">
    <property type="entry name" value="HxlR"/>
    <property type="match status" value="1"/>
</dbReference>
<dbReference type="Proteomes" id="UP001139485">
    <property type="component" value="Unassembled WGS sequence"/>
</dbReference>
<dbReference type="PANTHER" id="PTHR33204">
    <property type="entry name" value="TRANSCRIPTIONAL REGULATOR, MARR FAMILY"/>
    <property type="match status" value="1"/>
</dbReference>
<dbReference type="EMBL" id="JAMOIL010000011">
    <property type="protein sequence ID" value="MCM0620622.1"/>
    <property type="molecule type" value="Genomic_DNA"/>
</dbReference>
<accession>A0A9X2D7F9</accession>
<evidence type="ECO:0000256" key="1">
    <source>
        <dbReference type="ARBA" id="ARBA00023015"/>
    </source>
</evidence>
<organism evidence="5 6">
    <name type="scientific">Nocardioides bruguierae</name>
    <dbReference type="NCBI Taxonomy" id="2945102"/>
    <lineage>
        <taxon>Bacteria</taxon>
        <taxon>Bacillati</taxon>
        <taxon>Actinomycetota</taxon>
        <taxon>Actinomycetes</taxon>
        <taxon>Propionibacteriales</taxon>
        <taxon>Nocardioidaceae</taxon>
        <taxon>Nocardioides</taxon>
    </lineage>
</organism>
<evidence type="ECO:0000256" key="3">
    <source>
        <dbReference type="ARBA" id="ARBA00023163"/>
    </source>
</evidence>
<dbReference type="RefSeq" id="WP_250827301.1">
    <property type="nucleotide sequence ID" value="NZ_JAMOIL010000011.1"/>
</dbReference>
<dbReference type="GO" id="GO:0003677">
    <property type="term" value="F:DNA binding"/>
    <property type="evidence" value="ECO:0007669"/>
    <property type="project" value="UniProtKB-KW"/>
</dbReference>
<dbReference type="InterPro" id="IPR036390">
    <property type="entry name" value="WH_DNA-bd_sf"/>
</dbReference>
<dbReference type="InterPro" id="IPR002577">
    <property type="entry name" value="HTH_HxlR"/>
</dbReference>
<dbReference type="InterPro" id="IPR036388">
    <property type="entry name" value="WH-like_DNA-bd_sf"/>
</dbReference>
<dbReference type="SUPFAM" id="SSF46785">
    <property type="entry name" value="Winged helix' DNA-binding domain"/>
    <property type="match status" value="1"/>
</dbReference>
<protein>
    <submittedName>
        <fullName evidence="5">Helix-turn-helix transcriptional regulator</fullName>
    </submittedName>
</protein>
<feature type="domain" description="HTH hxlR-type" evidence="4">
    <location>
        <begin position="21"/>
        <end position="120"/>
    </location>
</feature>
<proteinExistence type="predicted"/>
<evidence type="ECO:0000259" key="4">
    <source>
        <dbReference type="PROSITE" id="PS51118"/>
    </source>
</evidence>
<evidence type="ECO:0000313" key="5">
    <source>
        <dbReference type="EMBL" id="MCM0620622.1"/>
    </source>
</evidence>
<keyword evidence="2" id="KW-0238">DNA-binding</keyword>
<dbReference type="PROSITE" id="PS51118">
    <property type="entry name" value="HTH_HXLR"/>
    <property type="match status" value="1"/>
</dbReference>